<proteinExistence type="predicted"/>
<dbReference type="AlphaFoldDB" id="A0A4Q9LZW5"/>
<organism evidence="1 2">
    <name type="scientific">Hamiltosporidium tvaerminnensis</name>
    <dbReference type="NCBI Taxonomy" id="1176355"/>
    <lineage>
        <taxon>Eukaryota</taxon>
        <taxon>Fungi</taxon>
        <taxon>Fungi incertae sedis</taxon>
        <taxon>Microsporidia</taxon>
        <taxon>Dubosqiidae</taxon>
        <taxon>Hamiltosporidium</taxon>
    </lineage>
</organism>
<dbReference type="Proteomes" id="UP000292282">
    <property type="component" value="Unassembled WGS sequence"/>
</dbReference>
<sequence>MCADIRTQNFILDISKKKIKHIELLITSRDSLKTYVLCANKLVLIYMHNVEIVSYVMAWDGSKRNAEESLKSSEMEVIEISEMLLKIKKSITPHISEEGSTLDEPTIQINKESDLEGETFW</sequence>
<evidence type="ECO:0000313" key="1">
    <source>
        <dbReference type="EMBL" id="TBU19894.1"/>
    </source>
</evidence>
<keyword evidence="2" id="KW-1185">Reference proteome</keyword>
<gene>
    <name evidence="1" type="ORF">CWI38_0179p0050</name>
</gene>
<comment type="caution">
    <text evidence="1">The sequence shown here is derived from an EMBL/GenBank/DDBJ whole genome shotgun (WGS) entry which is preliminary data.</text>
</comment>
<evidence type="ECO:0000313" key="2">
    <source>
        <dbReference type="Proteomes" id="UP000292282"/>
    </source>
</evidence>
<name>A0A4Q9LZW5_9MICR</name>
<dbReference type="VEuPathDB" id="MicrosporidiaDB:CWI38_0179p0050"/>
<reference evidence="1 2" key="1">
    <citation type="submission" date="2017-12" db="EMBL/GenBank/DDBJ databases">
        <authorList>
            <person name="Pombert J.-F."/>
            <person name="Haag K.L."/>
            <person name="Ebert D."/>
        </authorList>
    </citation>
    <scope>NUCLEOTIDE SEQUENCE [LARGE SCALE GENOMIC DNA]</scope>
    <source>
        <strain evidence="1">IL-G-3</strain>
    </source>
</reference>
<accession>A0A4Q9LZW5</accession>
<protein>
    <submittedName>
        <fullName evidence="1">Uncharacterized protein</fullName>
    </submittedName>
</protein>
<dbReference type="EMBL" id="PITK01000179">
    <property type="protein sequence ID" value="TBU19894.1"/>
    <property type="molecule type" value="Genomic_DNA"/>
</dbReference>